<dbReference type="PANTHER" id="PTHR43370:SF1">
    <property type="entry name" value="GUANOSINE ABC TRANSPORTER PERMEASE PROTEIN NUPQ"/>
    <property type="match status" value="1"/>
</dbReference>
<dbReference type="Pfam" id="PF02653">
    <property type="entry name" value="BPD_transp_2"/>
    <property type="match status" value="1"/>
</dbReference>
<gene>
    <name evidence="7" type="ORF">IM660_05535</name>
</gene>
<feature type="transmembrane region" description="Helical" evidence="6">
    <location>
        <begin position="318"/>
        <end position="337"/>
    </location>
</feature>
<organism evidence="7 8">
    <name type="scientific">Ruania alkalisoli</name>
    <dbReference type="NCBI Taxonomy" id="2779775"/>
    <lineage>
        <taxon>Bacteria</taxon>
        <taxon>Bacillati</taxon>
        <taxon>Actinomycetota</taxon>
        <taxon>Actinomycetes</taxon>
        <taxon>Micrococcales</taxon>
        <taxon>Ruaniaceae</taxon>
        <taxon>Ruania</taxon>
    </lineage>
</organism>
<keyword evidence="3 6" id="KW-0812">Transmembrane</keyword>
<dbReference type="GO" id="GO:0022857">
    <property type="term" value="F:transmembrane transporter activity"/>
    <property type="evidence" value="ECO:0007669"/>
    <property type="project" value="InterPro"/>
</dbReference>
<dbReference type="Proteomes" id="UP000593758">
    <property type="component" value="Chromosome"/>
</dbReference>
<dbReference type="AlphaFoldDB" id="A0A7M1SW11"/>
<evidence type="ECO:0000256" key="4">
    <source>
        <dbReference type="ARBA" id="ARBA00022989"/>
    </source>
</evidence>
<feature type="transmembrane region" description="Helical" evidence="6">
    <location>
        <begin position="154"/>
        <end position="174"/>
    </location>
</feature>
<feature type="transmembrane region" description="Helical" evidence="6">
    <location>
        <begin position="268"/>
        <end position="285"/>
    </location>
</feature>
<evidence type="ECO:0000256" key="5">
    <source>
        <dbReference type="ARBA" id="ARBA00023136"/>
    </source>
</evidence>
<evidence type="ECO:0000313" key="7">
    <source>
        <dbReference type="EMBL" id="QOR71738.1"/>
    </source>
</evidence>
<feature type="transmembrane region" description="Helical" evidence="6">
    <location>
        <begin position="25"/>
        <end position="46"/>
    </location>
</feature>
<protein>
    <submittedName>
        <fullName evidence="7">ABC transporter permease</fullName>
    </submittedName>
</protein>
<sequence length="425" mass="44230">MSVSAPTRPTRDPVLLAPISWRTPIIMTVLAALALFGFALFTPAGLESTIELTGASAAWQLPDLVIGSRAAALALVLVAFALAGLSFWTAQNRRRSMAVPVVFGICLVFAFLIWAVAGNASGLPLPFLLSTAMTAALPLIFGAFAGLLCERSGVINIAIEGQLLAGAFLTAVLATVAGNAYVGLIAAPVGGALVGLILAVFSIKYRVDQIIVGVVVNVLVLGLTSYLFSTVLSDDPLRLNNPPQLPALRIPLLADIPVVGEALFNQNIIVYAMYAAVVALHIGLFRSRWGLRVRAVGEHPKAADTVGIDVNRTRYRNVVFGSAVAGFGGASMVAAGLAFTKEVTEGRGYIALAAMILGRWSPTGALAAALLFGFADSLNRVLNNIGSPVPYEILAMLPYLATIFAVAGLVGRVRPPAGAGKAYPS</sequence>
<keyword evidence="4 6" id="KW-1133">Transmembrane helix</keyword>
<feature type="transmembrane region" description="Helical" evidence="6">
    <location>
        <begin position="97"/>
        <end position="117"/>
    </location>
</feature>
<dbReference type="EMBL" id="CP063169">
    <property type="protein sequence ID" value="QOR71738.1"/>
    <property type="molecule type" value="Genomic_DNA"/>
</dbReference>
<dbReference type="GO" id="GO:0005886">
    <property type="term" value="C:plasma membrane"/>
    <property type="evidence" value="ECO:0007669"/>
    <property type="project" value="UniProtKB-SubCell"/>
</dbReference>
<feature type="transmembrane region" description="Helical" evidence="6">
    <location>
        <begin position="180"/>
        <end position="203"/>
    </location>
</feature>
<dbReference type="RefSeq" id="WP_159621533.1">
    <property type="nucleotide sequence ID" value="NZ_CP063169.1"/>
</dbReference>
<feature type="transmembrane region" description="Helical" evidence="6">
    <location>
        <begin position="349"/>
        <end position="372"/>
    </location>
</feature>
<comment type="subcellular location">
    <subcellularLocation>
        <location evidence="1">Cell membrane</location>
        <topology evidence="1">Multi-pass membrane protein</topology>
    </subcellularLocation>
</comment>
<evidence type="ECO:0000256" key="2">
    <source>
        <dbReference type="ARBA" id="ARBA00022475"/>
    </source>
</evidence>
<evidence type="ECO:0000256" key="6">
    <source>
        <dbReference type="SAM" id="Phobius"/>
    </source>
</evidence>
<evidence type="ECO:0000256" key="3">
    <source>
        <dbReference type="ARBA" id="ARBA00022692"/>
    </source>
</evidence>
<accession>A0A7M1SW11</accession>
<proteinExistence type="predicted"/>
<feature type="transmembrane region" description="Helical" evidence="6">
    <location>
        <begin position="123"/>
        <end position="147"/>
    </location>
</feature>
<keyword evidence="8" id="KW-1185">Reference proteome</keyword>
<evidence type="ECO:0000256" key="1">
    <source>
        <dbReference type="ARBA" id="ARBA00004651"/>
    </source>
</evidence>
<feature type="transmembrane region" description="Helical" evidence="6">
    <location>
        <begin position="66"/>
        <end position="90"/>
    </location>
</feature>
<name>A0A7M1SW11_9MICO</name>
<reference evidence="7 8" key="1">
    <citation type="submission" date="2020-10" db="EMBL/GenBank/DDBJ databases">
        <title>Haloactinobacterium sp. RN3S43, a bacterium isolated from saline soil.</title>
        <authorList>
            <person name="Sun J.-Q."/>
        </authorList>
    </citation>
    <scope>NUCLEOTIDE SEQUENCE [LARGE SCALE GENOMIC DNA]</scope>
    <source>
        <strain evidence="7 8">RN3S43</strain>
    </source>
</reference>
<evidence type="ECO:0000313" key="8">
    <source>
        <dbReference type="Proteomes" id="UP000593758"/>
    </source>
</evidence>
<dbReference type="InterPro" id="IPR001851">
    <property type="entry name" value="ABC_transp_permease"/>
</dbReference>
<dbReference type="CDD" id="cd06580">
    <property type="entry name" value="TM_PBP1_transp_TpRbsC_like"/>
    <property type="match status" value="1"/>
</dbReference>
<keyword evidence="2" id="KW-1003">Cell membrane</keyword>
<dbReference type="PANTHER" id="PTHR43370">
    <property type="entry name" value="SUGAR ABC TRANSPORTER INTEGRAL MEMBRANE PROTEIN-RELATED"/>
    <property type="match status" value="1"/>
</dbReference>
<keyword evidence="5 6" id="KW-0472">Membrane</keyword>
<feature type="transmembrane region" description="Helical" evidence="6">
    <location>
        <begin position="210"/>
        <end position="228"/>
    </location>
</feature>
<dbReference type="KEGG" id="halt:IM660_05535"/>
<feature type="transmembrane region" description="Helical" evidence="6">
    <location>
        <begin position="393"/>
        <end position="411"/>
    </location>
</feature>